<organism evidence="2 3">
    <name type="scientific">Ignelater luminosus</name>
    <name type="common">Cucubano</name>
    <name type="synonym">Pyrophorus luminosus</name>
    <dbReference type="NCBI Taxonomy" id="2038154"/>
    <lineage>
        <taxon>Eukaryota</taxon>
        <taxon>Metazoa</taxon>
        <taxon>Ecdysozoa</taxon>
        <taxon>Arthropoda</taxon>
        <taxon>Hexapoda</taxon>
        <taxon>Insecta</taxon>
        <taxon>Pterygota</taxon>
        <taxon>Neoptera</taxon>
        <taxon>Endopterygota</taxon>
        <taxon>Coleoptera</taxon>
        <taxon>Polyphaga</taxon>
        <taxon>Elateriformia</taxon>
        <taxon>Elateroidea</taxon>
        <taxon>Elateridae</taxon>
        <taxon>Agrypninae</taxon>
        <taxon>Pyrophorini</taxon>
        <taxon>Ignelater</taxon>
    </lineage>
</organism>
<evidence type="ECO:0008006" key="4">
    <source>
        <dbReference type="Google" id="ProtNLM"/>
    </source>
</evidence>
<feature type="compositionally biased region" description="Basic and acidic residues" evidence="1">
    <location>
        <begin position="66"/>
        <end position="86"/>
    </location>
</feature>
<sequence length="302" mass="34991">LLYSRPTEKVIKLKLDVDAKFEQSQCRGLLVEASGSTAKAFTRGAAFGMTLEEAQTVVSPISDSDIENKDQIEEGDAVEHADKDRETEDENNDNVRLAEREQYRIIDFKSVPLKQKNQLQQINRSSYNSLITKDKKVVAVRWYDKKVVNMASNFIGTEPQDEVRRWNKKRRILRNSKPSWLEYQYNMVSSGQQFHMNLLQFTMTVLESFAFFNYSVSTLRRGRPLSATSSSRFSPVPMKRQKPNTGLVDDVRFDNIGHWPIHRGGHEQRCKLQSCAGRSRMQCEKYSVLLCQKFNRKLNKCY</sequence>
<keyword evidence="3" id="KW-1185">Reference proteome</keyword>
<feature type="non-terminal residue" evidence="2">
    <location>
        <position position="1"/>
    </location>
</feature>
<dbReference type="OrthoDB" id="6374637at2759"/>
<proteinExistence type="predicted"/>
<dbReference type="PANTHER" id="PTHR47272:SF2">
    <property type="entry name" value="PIGGYBAC TRANSPOSABLE ELEMENT-DERIVED PROTEIN 3-LIKE"/>
    <property type="match status" value="1"/>
</dbReference>
<accession>A0A8K0G9D4</accession>
<reference evidence="2" key="1">
    <citation type="submission" date="2019-08" db="EMBL/GenBank/DDBJ databases">
        <title>The genome of the North American firefly Photinus pyralis.</title>
        <authorList>
            <consortium name="Photinus pyralis genome working group"/>
            <person name="Fallon T.R."/>
            <person name="Sander Lower S.E."/>
            <person name="Weng J.-K."/>
        </authorList>
    </citation>
    <scope>NUCLEOTIDE SEQUENCE</scope>
    <source>
        <strain evidence="2">TRF0915ILg1</strain>
        <tissue evidence="2">Whole body</tissue>
    </source>
</reference>
<dbReference type="PANTHER" id="PTHR47272">
    <property type="entry name" value="DDE_TNP_1_7 DOMAIN-CONTAINING PROTEIN"/>
    <property type="match status" value="1"/>
</dbReference>
<comment type="caution">
    <text evidence="2">The sequence shown here is derived from an EMBL/GenBank/DDBJ whole genome shotgun (WGS) entry which is preliminary data.</text>
</comment>
<dbReference type="AlphaFoldDB" id="A0A8K0G9D4"/>
<evidence type="ECO:0000313" key="3">
    <source>
        <dbReference type="Proteomes" id="UP000801492"/>
    </source>
</evidence>
<gene>
    <name evidence="2" type="ORF">ILUMI_09730</name>
</gene>
<dbReference type="Proteomes" id="UP000801492">
    <property type="component" value="Unassembled WGS sequence"/>
</dbReference>
<evidence type="ECO:0000256" key="1">
    <source>
        <dbReference type="SAM" id="MobiDB-lite"/>
    </source>
</evidence>
<protein>
    <recommendedName>
        <fullName evidence="4">PiggyBac transposable element-derived protein domain-containing protein</fullName>
    </recommendedName>
</protein>
<name>A0A8K0G9D4_IGNLU</name>
<evidence type="ECO:0000313" key="2">
    <source>
        <dbReference type="EMBL" id="KAF2896445.1"/>
    </source>
</evidence>
<feature type="region of interest" description="Disordered" evidence="1">
    <location>
        <begin position="58"/>
        <end position="96"/>
    </location>
</feature>
<dbReference type="EMBL" id="VTPC01005109">
    <property type="protein sequence ID" value="KAF2896445.1"/>
    <property type="molecule type" value="Genomic_DNA"/>
</dbReference>